<keyword evidence="1" id="KW-1133">Transmembrane helix</keyword>
<dbReference type="CDD" id="cd05709">
    <property type="entry name" value="S2P-M50"/>
    <property type="match status" value="1"/>
</dbReference>
<evidence type="ECO:0000256" key="1">
    <source>
        <dbReference type="SAM" id="Phobius"/>
    </source>
</evidence>
<feature type="transmembrane region" description="Helical" evidence="1">
    <location>
        <begin position="282"/>
        <end position="303"/>
    </location>
</feature>
<protein>
    <submittedName>
        <fullName evidence="2">Biotin/lipoyl-binding protein</fullName>
    </submittedName>
</protein>
<name>A0ABP8N6T2_9BACT</name>
<feature type="transmembrane region" description="Helical" evidence="1">
    <location>
        <begin position="393"/>
        <end position="410"/>
    </location>
</feature>
<keyword evidence="1" id="KW-0812">Transmembrane</keyword>
<comment type="caution">
    <text evidence="2">The sequence shown here is derived from an EMBL/GenBank/DDBJ whole genome shotgun (WGS) entry which is preliminary data.</text>
</comment>
<feature type="transmembrane region" description="Helical" evidence="1">
    <location>
        <begin position="357"/>
        <end position="381"/>
    </location>
</feature>
<keyword evidence="3" id="KW-1185">Reference proteome</keyword>
<keyword evidence="1" id="KW-0472">Membrane</keyword>
<dbReference type="PANTHER" id="PTHR13325:SF3">
    <property type="entry name" value="MEMBRANE-BOUND TRANSCRIPTION FACTOR SITE-2 PROTEASE"/>
    <property type="match status" value="1"/>
</dbReference>
<dbReference type="RefSeq" id="WP_345325525.1">
    <property type="nucleotide sequence ID" value="NZ_BAABGA010000054.1"/>
</dbReference>
<dbReference type="EMBL" id="BAABGA010000054">
    <property type="protein sequence ID" value="GAA4461428.1"/>
    <property type="molecule type" value="Genomic_DNA"/>
</dbReference>
<gene>
    <name evidence="2" type="ORF">GCM10023156_44040</name>
</gene>
<sequence length="736" mass="83112">MSSINRSSSNAIGVRVRKDLIAVQTLHQNESAYVVKDPISMTYHRLRTDEYFVLERLDGRCSLDDLRREYEQKFHPQKVSHRELNQLLFRLHQSGLTVSDAANQGHPLEMRGRKEQRQKWLQQLSSLLFIRFPGVDPEPFLRRTYPWVRPLLSPLAVVIAVFLCLSAAIAFVTHWDTFAAEFPTIGVWLRLDSLLILAAVIGSTKILHELGHAFVCKHFGGECHQIGPMLLVFTPALYCDTSDSWMLPNRFERAAVGLAGIITEIVLAAIATWVWILSVDGMVHSIAMNVMLVCGVSTILFNANPLLRYDGYYVLSDLCDTPNLAERSRRLLFAHLNRILLGVDEMPYETLTMYGRFWMLIYASLAAVYRWTLTLLILWFVSLMLRPYGLESLGRMLCVFAIAGMVYSLFQIPMRFLKNPARRTKVQWTRLLRFVCVCSILIGAAMWPMPSSISTTARFTPRKQTPVYISTPGILERLDAFPGDTIHKGDTIATLVNHDVQYEYAKALGRVQIQAQLVQSLRQRRYQSPETGDELPAAETLLADLNEQLETRRERRDALVIRASASGKLIEGSRRPAATSYGNDDVFQLVSWSGYPTDPENSEGYFQSGTELMSIVEGEDWDIEIVMSQSEVQRIAFGSKVKIALLSDPAEVFTGIVTDISRSQWTPELNTPRWDDVNATRQQAPAATSYVVRAAVKLPDPIHFRAGSSVISRIEAAPISLAGRIVRSLNALLRFR</sequence>
<evidence type="ECO:0000313" key="2">
    <source>
        <dbReference type="EMBL" id="GAA4461428.1"/>
    </source>
</evidence>
<feature type="transmembrane region" description="Helical" evidence="1">
    <location>
        <begin position="151"/>
        <end position="175"/>
    </location>
</feature>
<feature type="transmembrane region" description="Helical" evidence="1">
    <location>
        <begin position="431"/>
        <end position="449"/>
    </location>
</feature>
<proteinExistence type="predicted"/>
<reference evidence="3" key="1">
    <citation type="journal article" date="2019" name="Int. J. Syst. Evol. Microbiol.">
        <title>The Global Catalogue of Microorganisms (GCM) 10K type strain sequencing project: providing services to taxonomists for standard genome sequencing and annotation.</title>
        <authorList>
            <consortium name="The Broad Institute Genomics Platform"/>
            <consortium name="The Broad Institute Genome Sequencing Center for Infectious Disease"/>
            <person name="Wu L."/>
            <person name="Ma J."/>
        </authorList>
    </citation>
    <scope>NUCLEOTIDE SEQUENCE [LARGE SCALE GENOMIC DNA]</scope>
    <source>
        <strain evidence="3">JCM 17759</strain>
    </source>
</reference>
<dbReference type="Gene3D" id="2.40.30.170">
    <property type="match status" value="1"/>
</dbReference>
<feature type="transmembrane region" description="Helical" evidence="1">
    <location>
        <begin position="254"/>
        <end position="276"/>
    </location>
</feature>
<evidence type="ECO:0000313" key="3">
    <source>
        <dbReference type="Proteomes" id="UP001500840"/>
    </source>
</evidence>
<accession>A0ABP8N6T2</accession>
<feature type="transmembrane region" description="Helical" evidence="1">
    <location>
        <begin position="187"/>
        <end position="207"/>
    </location>
</feature>
<organism evidence="2 3">
    <name type="scientific">Novipirellula rosea</name>
    <dbReference type="NCBI Taxonomy" id="1031540"/>
    <lineage>
        <taxon>Bacteria</taxon>
        <taxon>Pseudomonadati</taxon>
        <taxon>Planctomycetota</taxon>
        <taxon>Planctomycetia</taxon>
        <taxon>Pirellulales</taxon>
        <taxon>Pirellulaceae</taxon>
        <taxon>Novipirellula</taxon>
    </lineage>
</organism>
<dbReference type="InterPro" id="IPR001193">
    <property type="entry name" value="MBTPS2"/>
</dbReference>
<dbReference type="Proteomes" id="UP001500840">
    <property type="component" value="Unassembled WGS sequence"/>
</dbReference>
<dbReference type="PANTHER" id="PTHR13325">
    <property type="entry name" value="PROTEASE M50 MEMBRANE-BOUND TRANSCRIPTION FACTOR SITE 2 PROTEASE"/>
    <property type="match status" value="1"/>
</dbReference>